<accession>A0AAU9AI40</accession>
<proteinExistence type="predicted"/>
<feature type="repeat" description="TPR" evidence="1">
    <location>
        <begin position="356"/>
        <end position="389"/>
    </location>
</feature>
<dbReference type="PROSITE" id="PS50005">
    <property type="entry name" value="TPR"/>
    <property type="match status" value="2"/>
</dbReference>
<dbReference type="Proteomes" id="UP000218824">
    <property type="component" value="Chromosome"/>
</dbReference>
<evidence type="ECO:0000256" key="1">
    <source>
        <dbReference type="PROSITE-ProRule" id="PRU00339"/>
    </source>
</evidence>
<dbReference type="EMBL" id="AP014940">
    <property type="protein sequence ID" value="BAV97249.1"/>
    <property type="molecule type" value="Genomic_DNA"/>
</dbReference>
<feature type="signal peptide" evidence="2">
    <location>
        <begin position="1"/>
        <end position="35"/>
    </location>
</feature>
<dbReference type="KEGG" id="lem:LEN_1762"/>
<dbReference type="Pfam" id="PF13414">
    <property type="entry name" value="TPR_11"/>
    <property type="match status" value="1"/>
</dbReference>
<gene>
    <name evidence="3" type="ORF">LEN_1762</name>
</gene>
<dbReference type="RefSeq" id="WP_096377417.1">
    <property type="nucleotide sequence ID" value="NZ_AP014940.1"/>
</dbReference>
<dbReference type="SMART" id="SM00028">
    <property type="entry name" value="TPR"/>
    <property type="match status" value="3"/>
</dbReference>
<evidence type="ECO:0000256" key="2">
    <source>
        <dbReference type="SAM" id="SignalP"/>
    </source>
</evidence>
<keyword evidence="2" id="KW-0732">Signal</keyword>
<name>A0AAU9AI40_LYSEN</name>
<evidence type="ECO:0000313" key="3">
    <source>
        <dbReference type="EMBL" id="BAV97249.1"/>
    </source>
</evidence>
<keyword evidence="1" id="KW-0802">TPR repeat</keyword>
<feature type="repeat" description="TPR" evidence="1">
    <location>
        <begin position="282"/>
        <end position="315"/>
    </location>
</feature>
<evidence type="ECO:0000313" key="4">
    <source>
        <dbReference type="Proteomes" id="UP000218824"/>
    </source>
</evidence>
<dbReference type="InterPro" id="IPR019734">
    <property type="entry name" value="TPR_rpt"/>
</dbReference>
<dbReference type="Pfam" id="PF13181">
    <property type="entry name" value="TPR_8"/>
    <property type="match status" value="1"/>
</dbReference>
<dbReference type="SUPFAM" id="SSF48452">
    <property type="entry name" value="TPR-like"/>
    <property type="match status" value="1"/>
</dbReference>
<sequence length="401" mass="42497">MSAHHTAPVRSAPIRAALLRTAATALLAWAANAGAADPEGAVTVLSATVADQRIEGASVELRRDGQAALAAASDAQGRAAFDPDALRDPDARLSIRKPGYAELLAQCPCDGKRYALSPALASLDGLRVVLSWDAPGVDLDAHLSYAGRHVYFQRPRGPDALLDLDAADHRRPETVTIARRLPGATYTYAVHDFGHRQQPDSDALARSGARVYVYVGQTLVRTYAAPAQPGNVWTVLRIDSDGRFEEIDRIAASRASADALGAELARAPGQGAPAAAAEGENAVAANQRGETAYRSGDLVGAIAAYQQAIELDPGYALAFSNLGLAYVRKGRAAEAIWASRRAIALAKGAGAATIRAGAYYNIGKLYELDGQYERAMSNYLAARREKPDKSYDEALQRVSGY</sequence>
<organism evidence="3 4">
    <name type="scientific">Lysobacter enzymogenes</name>
    <dbReference type="NCBI Taxonomy" id="69"/>
    <lineage>
        <taxon>Bacteria</taxon>
        <taxon>Pseudomonadati</taxon>
        <taxon>Pseudomonadota</taxon>
        <taxon>Gammaproteobacteria</taxon>
        <taxon>Lysobacterales</taxon>
        <taxon>Lysobacteraceae</taxon>
        <taxon>Lysobacter</taxon>
    </lineage>
</organism>
<protein>
    <submittedName>
        <fullName evidence="3">Tetratricopeptide repeat protein</fullName>
    </submittedName>
</protein>
<reference evidence="3 4" key="1">
    <citation type="journal article" date="2017" name="DNA Res.">
        <title>Complete genome sequence and expression profile of the commercial lytic enzyme producer Lysobacter enzymogenes M497-1.</title>
        <authorList>
            <person name="Takami H."/>
            <person name="Toyoda A."/>
            <person name="Uchiyama I."/>
            <person name="Itoh T."/>
            <person name="Takaki Y."/>
            <person name="Arai W."/>
            <person name="Nishi S."/>
            <person name="Kawai M."/>
            <person name="Shinya K."/>
            <person name="Ikeda H."/>
        </authorList>
    </citation>
    <scope>NUCLEOTIDE SEQUENCE [LARGE SCALE GENOMIC DNA]</scope>
    <source>
        <strain evidence="3 4">M497-1</strain>
    </source>
</reference>
<feature type="chain" id="PRO_5043314060" evidence="2">
    <location>
        <begin position="36"/>
        <end position="401"/>
    </location>
</feature>
<dbReference type="Gene3D" id="1.25.40.10">
    <property type="entry name" value="Tetratricopeptide repeat domain"/>
    <property type="match status" value="1"/>
</dbReference>
<dbReference type="AlphaFoldDB" id="A0AAU9AI40"/>
<dbReference type="InterPro" id="IPR011990">
    <property type="entry name" value="TPR-like_helical_dom_sf"/>
</dbReference>
<dbReference type="GeneID" id="83063632"/>